<dbReference type="Proteomes" id="UP000292702">
    <property type="component" value="Unassembled WGS sequence"/>
</dbReference>
<gene>
    <name evidence="6" type="ORF">EIP91_009946</name>
</gene>
<keyword evidence="3" id="KW-0687">Ribonucleoprotein</keyword>
<dbReference type="EMBL" id="RWJN01000585">
    <property type="protein sequence ID" value="TCD60519.1"/>
    <property type="molecule type" value="Genomic_DNA"/>
</dbReference>
<feature type="region of interest" description="Disordered" evidence="4">
    <location>
        <begin position="1"/>
        <end position="50"/>
    </location>
</feature>
<evidence type="ECO:0000256" key="2">
    <source>
        <dbReference type="ARBA" id="ARBA00022980"/>
    </source>
</evidence>
<dbReference type="InterPro" id="IPR000235">
    <property type="entry name" value="Ribosomal_uS7"/>
</dbReference>
<dbReference type="InterPro" id="IPR036823">
    <property type="entry name" value="Ribosomal_uS7_dom_sf"/>
</dbReference>
<protein>
    <recommendedName>
        <fullName evidence="5">Small ribosomal subunit protein uS7 domain-containing protein</fullName>
    </recommendedName>
</protein>
<keyword evidence="2" id="KW-0689">Ribosomal protein</keyword>
<dbReference type="PANTHER" id="PTHR11205">
    <property type="entry name" value="RIBOSOMAL PROTEIN S7"/>
    <property type="match status" value="1"/>
</dbReference>
<organism evidence="6 7">
    <name type="scientific">Steccherinum ochraceum</name>
    <dbReference type="NCBI Taxonomy" id="92696"/>
    <lineage>
        <taxon>Eukaryota</taxon>
        <taxon>Fungi</taxon>
        <taxon>Dikarya</taxon>
        <taxon>Basidiomycota</taxon>
        <taxon>Agaricomycotina</taxon>
        <taxon>Agaricomycetes</taxon>
        <taxon>Polyporales</taxon>
        <taxon>Steccherinaceae</taxon>
        <taxon>Steccherinum</taxon>
    </lineage>
</organism>
<evidence type="ECO:0000313" key="7">
    <source>
        <dbReference type="Proteomes" id="UP000292702"/>
    </source>
</evidence>
<keyword evidence="7" id="KW-1185">Reference proteome</keyword>
<dbReference type="GO" id="GO:0005840">
    <property type="term" value="C:ribosome"/>
    <property type="evidence" value="ECO:0007669"/>
    <property type="project" value="UniProtKB-KW"/>
</dbReference>
<name>A0A4R0R934_9APHY</name>
<dbReference type="InterPro" id="IPR023798">
    <property type="entry name" value="Ribosomal_uS7_dom"/>
</dbReference>
<dbReference type="OrthoDB" id="9972728at2759"/>
<dbReference type="SUPFAM" id="SSF47973">
    <property type="entry name" value="Ribosomal protein S7"/>
    <property type="match status" value="1"/>
</dbReference>
<proteinExistence type="inferred from homology"/>
<dbReference type="AlphaFoldDB" id="A0A4R0R934"/>
<evidence type="ECO:0000313" key="6">
    <source>
        <dbReference type="EMBL" id="TCD60519.1"/>
    </source>
</evidence>
<sequence length="314" mass="34901">MAQTARVDGTARPDSTETLPRRPEGGPDRSDTAPNGRCRDQNGSETAPTLPARIARGVGKRDNLTDRRELRRMPEFYSSRRSEILLLVTLIVARAEAMLSAFRHARVLTRRSLVRPLTTTPTEQPPPPQEPTELPASILDGPDEYVDPLQPPPPPPVQMIEVAAPPAPGFQTIPPAEDPLLHMFTSCIMQDGQRHKASRTTSQVLLHLHAYTRQPPLELFRQALYKAAPAVRNMKQRRGGKALIKPIPLSEKQRMRTAIDWLWDVVNVRSSSATTGRTIAERTAREMIKILNGDSSVLKQKESVHKLALANRGS</sequence>
<dbReference type="GO" id="GO:1990904">
    <property type="term" value="C:ribonucleoprotein complex"/>
    <property type="evidence" value="ECO:0007669"/>
    <property type="project" value="UniProtKB-KW"/>
</dbReference>
<dbReference type="CDD" id="cd14868">
    <property type="entry name" value="uS7_Mitochondria_Fungi"/>
    <property type="match status" value="1"/>
</dbReference>
<dbReference type="InterPro" id="IPR047988">
    <property type="entry name" value="Ribosomal_uS7m_fungi"/>
</dbReference>
<evidence type="ECO:0000256" key="1">
    <source>
        <dbReference type="ARBA" id="ARBA00007151"/>
    </source>
</evidence>
<accession>A0A4R0R934</accession>
<evidence type="ECO:0000259" key="5">
    <source>
        <dbReference type="Pfam" id="PF00177"/>
    </source>
</evidence>
<dbReference type="Gene3D" id="1.10.455.10">
    <property type="entry name" value="Ribosomal protein S7 domain"/>
    <property type="match status" value="1"/>
</dbReference>
<reference evidence="6 7" key="1">
    <citation type="submission" date="2018-11" db="EMBL/GenBank/DDBJ databases">
        <title>Genome assembly of Steccherinum ochraceum LE-BIN_3174, the white-rot fungus of the Steccherinaceae family (The Residual Polyporoid clade, Polyporales, Basidiomycota).</title>
        <authorList>
            <person name="Fedorova T.V."/>
            <person name="Glazunova O.A."/>
            <person name="Landesman E.O."/>
            <person name="Moiseenko K.V."/>
            <person name="Psurtseva N.V."/>
            <person name="Savinova O.S."/>
            <person name="Shakhova N.V."/>
            <person name="Tyazhelova T.V."/>
            <person name="Vasina D.V."/>
        </authorList>
    </citation>
    <scope>NUCLEOTIDE SEQUENCE [LARGE SCALE GENOMIC DNA]</scope>
    <source>
        <strain evidence="6 7">LE-BIN_3174</strain>
    </source>
</reference>
<dbReference type="GO" id="GO:0006412">
    <property type="term" value="P:translation"/>
    <property type="evidence" value="ECO:0007669"/>
    <property type="project" value="InterPro"/>
</dbReference>
<evidence type="ECO:0000256" key="4">
    <source>
        <dbReference type="SAM" id="MobiDB-lite"/>
    </source>
</evidence>
<feature type="compositionally biased region" description="Basic and acidic residues" evidence="4">
    <location>
        <begin position="9"/>
        <end position="42"/>
    </location>
</feature>
<dbReference type="STRING" id="92696.A0A4R0R934"/>
<evidence type="ECO:0000256" key="3">
    <source>
        <dbReference type="ARBA" id="ARBA00023274"/>
    </source>
</evidence>
<comment type="similarity">
    <text evidence="1">Belongs to the universal ribosomal protein uS7 family.</text>
</comment>
<feature type="domain" description="Small ribosomal subunit protein uS7" evidence="5">
    <location>
        <begin position="176"/>
        <end position="312"/>
    </location>
</feature>
<dbReference type="Pfam" id="PF00177">
    <property type="entry name" value="Ribosomal_S7"/>
    <property type="match status" value="1"/>
</dbReference>
<comment type="caution">
    <text evidence="6">The sequence shown here is derived from an EMBL/GenBank/DDBJ whole genome shotgun (WGS) entry which is preliminary data.</text>
</comment>
<feature type="region of interest" description="Disordered" evidence="4">
    <location>
        <begin position="115"/>
        <end position="136"/>
    </location>
</feature>